<comment type="caution">
    <text evidence="1">The sequence shown here is derived from an EMBL/GenBank/DDBJ whole genome shotgun (WGS) entry which is preliminary data.</text>
</comment>
<organism evidence="1 2">
    <name type="scientific">Rehmannia glutinosa</name>
    <name type="common">Chinese foxglove</name>
    <dbReference type="NCBI Taxonomy" id="99300"/>
    <lineage>
        <taxon>Eukaryota</taxon>
        <taxon>Viridiplantae</taxon>
        <taxon>Streptophyta</taxon>
        <taxon>Embryophyta</taxon>
        <taxon>Tracheophyta</taxon>
        <taxon>Spermatophyta</taxon>
        <taxon>Magnoliopsida</taxon>
        <taxon>eudicotyledons</taxon>
        <taxon>Gunneridae</taxon>
        <taxon>Pentapetalae</taxon>
        <taxon>asterids</taxon>
        <taxon>lamiids</taxon>
        <taxon>Lamiales</taxon>
        <taxon>Orobanchaceae</taxon>
        <taxon>Rehmannieae</taxon>
        <taxon>Rehmannia</taxon>
    </lineage>
</organism>
<protein>
    <submittedName>
        <fullName evidence="1">Uncharacterized protein</fullName>
    </submittedName>
</protein>
<sequence>MSSFQIHFQSIELALEDEGALEFSSFVALARWSGDVFDRVPLKQRLKLQFAIHHTSIDLDSSGYTIVVENLIKKLPIGPADWPNGTTNFTEKDFSKGVCFEELNILLKQSVTLPPKHQQMMKLVLRRSDINSAVLTLGLEPFDAFADNRFVDIKLIMTKFLIKKSNSPSCV</sequence>
<reference evidence="1 2" key="1">
    <citation type="journal article" date="2021" name="Comput. Struct. Biotechnol. J.">
        <title>De novo genome assembly of the potent medicinal plant Rehmannia glutinosa using nanopore technology.</title>
        <authorList>
            <person name="Ma L."/>
            <person name="Dong C."/>
            <person name="Song C."/>
            <person name="Wang X."/>
            <person name="Zheng X."/>
            <person name="Niu Y."/>
            <person name="Chen S."/>
            <person name="Feng W."/>
        </authorList>
    </citation>
    <scope>NUCLEOTIDE SEQUENCE [LARGE SCALE GENOMIC DNA]</scope>
    <source>
        <strain evidence="1">DH-2019</strain>
    </source>
</reference>
<evidence type="ECO:0000313" key="2">
    <source>
        <dbReference type="Proteomes" id="UP001318860"/>
    </source>
</evidence>
<gene>
    <name evidence="1" type="ORF">DH2020_037693</name>
</gene>
<name>A0ABR0V2N1_REHGL</name>
<proteinExistence type="predicted"/>
<evidence type="ECO:0000313" key="1">
    <source>
        <dbReference type="EMBL" id="KAK6128549.1"/>
    </source>
</evidence>
<keyword evidence="2" id="KW-1185">Reference proteome</keyword>
<dbReference type="Proteomes" id="UP001318860">
    <property type="component" value="Unassembled WGS sequence"/>
</dbReference>
<dbReference type="EMBL" id="JABTTQ020001721">
    <property type="protein sequence ID" value="KAK6128549.1"/>
    <property type="molecule type" value="Genomic_DNA"/>
</dbReference>
<accession>A0ABR0V2N1</accession>